<dbReference type="InParanoid" id="G8YUK0"/>
<evidence type="ECO:0000313" key="1">
    <source>
        <dbReference type="EMBL" id="CCE72533.1"/>
    </source>
</evidence>
<organism evidence="1 2">
    <name type="scientific">Pichia sorbitophila (strain ATCC MYA-4447 / BCRC 22081 / CBS 7064 / NBRC 10061 / NRRL Y-12695)</name>
    <name type="common">Hybrid yeast</name>
    <dbReference type="NCBI Taxonomy" id="559304"/>
    <lineage>
        <taxon>Eukaryota</taxon>
        <taxon>Fungi</taxon>
        <taxon>Dikarya</taxon>
        <taxon>Ascomycota</taxon>
        <taxon>Saccharomycotina</taxon>
        <taxon>Pichiomycetes</taxon>
        <taxon>Debaryomycetaceae</taxon>
        <taxon>Millerozyma</taxon>
    </lineage>
</organism>
<dbReference type="AlphaFoldDB" id="G8YUK0"/>
<gene>
    <name evidence="1" type="primary">Piso0_000115</name>
    <name evidence="1" type="ORF">GNLVRS01_PISO0A02332g</name>
</gene>
<evidence type="ECO:0000313" key="2">
    <source>
        <dbReference type="Proteomes" id="UP000005222"/>
    </source>
</evidence>
<dbReference type="Proteomes" id="UP000005222">
    <property type="component" value="Chromosome A"/>
</dbReference>
<sequence length="110" mass="11279">MSERCPGHRSLIAAHRGRLCSPHPSSLARCIAQCPAASSPAFIAVPGCPSRHSASTPSSTAGPPLSRALSIALLGLIACSYSPSPAPLSFMSEIVLFPAGFIFVCFLGSV</sequence>
<reference evidence="1 2" key="1">
    <citation type="journal article" date="2012" name="G3 (Bethesda)">
        <title>Pichia sorbitophila, an interspecies yeast hybrid reveals early steps of genome resolution following polyploidization.</title>
        <authorList>
            <person name="Leh Louis V."/>
            <person name="Despons L."/>
            <person name="Friedrich A."/>
            <person name="Martin T."/>
            <person name="Durrens P."/>
            <person name="Casaregola S."/>
            <person name="Neuveglise C."/>
            <person name="Fairhead C."/>
            <person name="Marck C."/>
            <person name="Cruz J.A."/>
            <person name="Straub M.L."/>
            <person name="Kugler V."/>
            <person name="Sacerdot C."/>
            <person name="Uzunov Z."/>
            <person name="Thierry A."/>
            <person name="Weiss S."/>
            <person name="Bleykasten C."/>
            <person name="De Montigny J."/>
            <person name="Jacques N."/>
            <person name="Jung P."/>
            <person name="Lemaire M."/>
            <person name="Mallet S."/>
            <person name="Morel G."/>
            <person name="Richard G.F."/>
            <person name="Sarkar A."/>
            <person name="Savel G."/>
            <person name="Schacherer J."/>
            <person name="Seret M.L."/>
            <person name="Talla E."/>
            <person name="Samson G."/>
            <person name="Jubin C."/>
            <person name="Poulain J."/>
            <person name="Vacherie B."/>
            <person name="Barbe V."/>
            <person name="Pelletier E."/>
            <person name="Sherman D.J."/>
            <person name="Westhof E."/>
            <person name="Weissenbach J."/>
            <person name="Baret P.V."/>
            <person name="Wincker P."/>
            <person name="Gaillardin C."/>
            <person name="Dujon B."/>
            <person name="Souciet J.L."/>
        </authorList>
    </citation>
    <scope>NUCLEOTIDE SEQUENCE [LARGE SCALE GENOMIC DNA]</scope>
    <source>
        <strain evidence="2">ATCC MYA-4447 / BCRC 22081 / CBS 7064 / NBRC 10061 / NRRL Y-12695</strain>
    </source>
</reference>
<dbReference type="EMBL" id="FO082059">
    <property type="protein sequence ID" value="CCE72533.1"/>
    <property type="molecule type" value="Genomic_DNA"/>
</dbReference>
<name>G8YUK0_PICSO</name>
<accession>G8YUK0</accession>
<keyword evidence="2" id="KW-1185">Reference proteome</keyword>
<protein>
    <submittedName>
        <fullName evidence="1">Piso0_000115 protein</fullName>
    </submittedName>
</protein>
<proteinExistence type="predicted"/>
<dbReference type="HOGENOM" id="CLU_2171957_0_0_1"/>